<organism evidence="2 3">
    <name type="scientific">Methylobacterium currus</name>
    <dbReference type="NCBI Taxonomy" id="2051553"/>
    <lineage>
        <taxon>Bacteria</taxon>
        <taxon>Pseudomonadati</taxon>
        <taxon>Pseudomonadota</taxon>
        <taxon>Alphaproteobacteria</taxon>
        <taxon>Hyphomicrobiales</taxon>
        <taxon>Methylobacteriaceae</taxon>
        <taxon>Methylobacterium</taxon>
    </lineage>
</organism>
<gene>
    <name evidence="2" type="ORF">DA075_04605</name>
</gene>
<dbReference type="AlphaFoldDB" id="A0A2R4WFH9"/>
<name>A0A2R4WFH9_9HYPH</name>
<keyword evidence="1" id="KW-1133">Transmembrane helix</keyword>
<dbReference type="EMBL" id="CP028843">
    <property type="protein sequence ID" value="AWB20304.1"/>
    <property type="molecule type" value="Genomic_DNA"/>
</dbReference>
<dbReference type="Proteomes" id="UP000244755">
    <property type="component" value="Chromosome 1"/>
</dbReference>
<evidence type="ECO:0000256" key="1">
    <source>
        <dbReference type="SAM" id="Phobius"/>
    </source>
</evidence>
<accession>A0A2R4WFH9</accession>
<proteinExistence type="predicted"/>
<feature type="transmembrane region" description="Helical" evidence="1">
    <location>
        <begin position="59"/>
        <end position="80"/>
    </location>
</feature>
<evidence type="ECO:0000313" key="3">
    <source>
        <dbReference type="Proteomes" id="UP000244755"/>
    </source>
</evidence>
<keyword evidence="3" id="KW-1185">Reference proteome</keyword>
<keyword evidence="1" id="KW-0812">Transmembrane</keyword>
<reference evidence="2 3" key="1">
    <citation type="submission" date="2018-04" db="EMBL/GenBank/DDBJ databases">
        <title>Methylobacterium sp. PR1016A genome.</title>
        <authorList>
            <person name="Park W."/>
        </authorList>
    </citation>
    <scope>NUCLEOTIDE SEQUENCE [LARGE SCALE GENOMIC DNA]</scope>
    <source>
        <strain evidence="2 3">PR1016A</strain>
    </source>
</reference>
<protein>
    <submittedName>
        <fullName evidence="2">Uncharacterized protein</fullName>
    </submittedName>
</protein>
<dbReference type="KEGG" id="mee:DA075_04605"/>
<keyword evidence="1" id="KW-0472">Membrane</keyword>
<sequence>MILVIIVSFGIAALLGFDVPRSESIMFASVASVVIGPALFVAFYLFLRTLHRRAKLGRILAVVGACLFVAGRLIVMASAYSRITS</sequence>
<evidence type="ECO:0000313" key="2">
    <source>
        <dbReference type="EMBL" id="AWB20304.1"/>
    </source>
</evidence>
<feature type="transmembrane region" description="Helical" evidence="1">
    <location>
        <begin position="26"/>
        <end position="47"/>
    </location>
</feature>